<evidence type="ECO:0000256" key="1">
    <source>
        <dbReference type="SAM" id="MobiDB-lite"/>
    </source>
</evidence>
<proteinExistence type="predicted"/>
<dbReference type="AlphaFoldDB" id="A0A8H6G591"/>
<comment type="caution">
    <text evidence="2">The sequence shown here is derived from an EMBL/GenBank/DDBJ whole genome shotgun (WGS) entry which is preliminary data.</text>
</comment>
<dbReference type="EMBL" id="JACCJC010000002">
    <property type="protein sequence ID" value="KAF6240865.1"/>
    <property type="molecule type" value="Genomic_DNA"/>
</dbReference>
<evidence type="ECO:0000313" key="3">
    <source>
        <dbReference type="Proteomes" id="UP000578531"/>
    </source>
</evidence>
<accession>A0A8H6G591</accession>
<protein>
    <submittedName>
        <fullName evidence="2">Uncharacterized protein</fullName>
    </submittedName>
</protein>
<name>A0A8H6G591_9LECA</name>
<dbReference type="Proteomes" id="UP000578531">
    <property type="component" value="Unassembled WGS sequence"/>
</dbReference>
<sequence length="86" mass="9705">MLQAFQLRKEDKEEARVPAVQASIAREAYRVRDRLGDEDEDDEEGGMKSEEQTSVTSESRKSGSCGEDDEVVITKLVERSLVRTVE</sequence>
<gene>
    <name evidence="2" type="ORF">HO173_000657</name>
</gene>
<evidence type="ECO:0000313" key="2">
    <source>
        <dbReference type="EMBL" id="KAF6240865.1"/>
    </source>
</evidence>
<dbReference type="RefSeq" id="XP_037170113.1">
    <property type="nucleotide sequence ID" value="XM_037302606.1"/>
</dbReference>
<keyword evidence="3" id="KW-1185">Reference proteome</keyword>
<reference evidence="2 3" key="1">
    <citation type="journal article" date="2020" name="Genomics">
        <title>Complete, high-quality genomes from long-read metagenomic sequencing of two wolf lichen thalli reveals enigmatic genome architecture.</title>
        <authorList>
            <person name="McKenzie S.K."/>
            <person name="Walston R.F."/>
            <person name="Allen J.L."/>
        </authorList>
    </citation>
    <scope>NUCLEOTIDE SEQUENCE [LARGE SCALE GENOMIC DNA]</scope>
    <source>
        <strain evidence="2">WasteWater2</strain>
    </source>
</reference>
<dbReference type="GeneID" id="59282336"/>
<feature type="region of interest" description="Disordered" evidence="1">
    <location>
        <begin position="29"/>
        <end position="68"/>
    </location>
</feature>
<organism evidence="2 3">
    <name type="scientific">Letharia columbiana</name>
    <dbReference type="NCBI Taxonomy" id="112416"/>
    <lineage>
        <taxon>Eukaryota</taxon>
        <taxon>Fungi</taxon>
        <taxon>Dikarya</taxon>
        <taxon>Ascomycota</taxon>
        <taxon>Pezizomycotina</taxon>
        <taxon>Lecanoromycetes</taxon>
        <taxon>OSLEUM clade</taxon>
        <taxon>Lecanoromycetidae</taxon>
        <taxon>Lecanorales</taxon>
        <taxon>Lecanorineae</taxon>
        <taxon>Parmeliaceae</taxon>
        <taxon>Letharia</taxon>
    </lineage>
</organism>